<dbReference type="Gene3D" id="3.40.710.10">
    <property type="entry name" value="DD-peptidase/beta-lactamase superfamily"/>
    <property type="match status" value="1"/>
</dbReference>
<gene>
    <name evidence="4" type="ORF">BK009_05530</name>
</gene>
<dbReference type="SUPFAM" id="SSF56601">
    <property type="entry name" value="beta-lactamase/transpeptidase-like"/>
    <property type="match status" value="1"/>
</dbReference>
<accession>A0A2H4VQ10</accession>
<feature type="domain" description="Peptidase S12 Pab87-related C-terminal" evidence="3">
    <location>
        <begin position="469"/>
        <end position="543"/>
    </location>
</feature>
<dbReference type="Proteomes" id="UP000232631">
    <property type="component" value="Chromosome"/>
</dbReference>
<proteinExistence type="predicted"/>
<organism evidence="4 5">
    <name type="scientific">Methanobacterium subterraneum</name>
    <dbReference type="NCBI Taxonomy" id="59277"/>
    <lineage>
        <taxon>Archaea</taxon>
        <taxon>Methanobacteriati</taxon>
        <taxon>Methanobacteriota</taxon>
        <taxon>Methanomada group</taxon>
        <taxon>Methanobacteria</taxon>
        <taxon>Methanobacteriales</taxon>
        <taxon>Methanobacteriaceae</taxon>
        <taxon>Methanobacterium</taxon>
    </lineage>
</organism>
<evidence type="ECO:0000259" key="3">
    <source>
        <dbReference type="Pfam" id="PF11954"/>
    </source>
</evidence>
<dbReference type="AlphaFoldDB" id="A0A2H4VQ10"/>
<name>A0A2H4VQ10_9EURY</name>
<dbReference type="InterPro" id="IPR001466">
    <property type="entry name" value="Beta-lactam-related"/>
</dbReference>
<feature type="transmembrane region" description="Helical" evidence="1">
    <location>
        <begin position="6"/>
        <end position="25"/>
    </location>
</feature>
<keyword evidence="1" id="KW-1133">Transmembrane helix</keyword>
<dbReference type="PANTHER" id="PTHR46825">
    <property type="entry name" value="D-ALANYL-D-ALANINE-CARBOXYPEPTIDASE/ENDOPEPTIDASE AMPH"/>
    <property type="match status" value="1"/>
</dbReference>
<keyword evidence="1" id="KW-0812">Transmembrane</keyword>
<dbReference type="KEGG" id="msub:BK009_05530"/>
<dbReference type="Gene3D" id="2.40.128.600">
    <property type="match status" value="1"/>
</dbReference>
<feature type="domain" description="Beta-lactamase-related" evidence="2">
    <location>
        <begin position="100"/>
        <end position="420"/>
    </location>
</feature>
<dbReference type="InterPro" id="IPR012338">
    <property type="entry name" value="Beta-lactam/transpept-like"/>
</dbReference>
<evidence type="ECO:0008006" key="6">
    <source>
        <dbReference type="Google" id="ProtNLM"/>
    </source>
</evidence>
<dbReference type="PANTHER" id="PTHR46825:SF15">
    <property type="entry name" value="BETA-LACTAMASE-RELATED DOMAIN-CONTAINING PROTEIN"/>
    <property type="match status" value="1"/>
</dbReference>
<keyword evidence="1" id="KW-0472">Membrane</keyword>
<dbReference type="InterPro" id="IPR050491">
    <property type="entry name" value="AmpC-like"/>
</dbReference>
<sequence length="558" mass="62373">MDDKVLVGLVMGFVLLLVFVGLLVFNPFNSNIPSINGIGSDNQTGNNTTITNNTDVLPLTTPLLNFIPSSGLDGQSSSPVSPSPGPEPTPDPMINVINLFDAYFQTRFKDANIPAAAAVIVQNDKIIYMKTLGIKDLASGEPVDENTLFGICSLTKQFSATNIAQYVSQGLMSWDDPITKYFLSPTEFQLYSNEVTDDFTIRDSLTMRSGLEENSGDDYYTYFNNSFATSLYNLRYLENVTPFRSTYAYQNLLYSVPGFCAAKVNNMPWNELIKKDLLDPLGMTNTKTSYWDFISSSNHVTPYTLLKNGTLVPYDIIPDGVGPAGGIYMSISEMANWLKFQIADTGYYNGQKILNRTELDETRTGQTPKNTNTPSWYCMGWHLKADGTLYHEGASIAQYTHLTLYPSKGLAIAIFTNGGYYGVTLKKSCNDKFKNLINGDFNTDTWTPYYDWATNELKPKPPTPPIVDQTLPLSGYTGVYFNDLFGNINITTSDNTLICQYGTDSRTYTLKHWNYDVFEEENNNHFFNFTDIHSGTSHQVDVKLTNTPENVTFNRTSP</sequence>
<dbReference type="Pfam" id="PF00144">
    <property type="entry name" value="Beta-lactamase"/>
    <property type="match status" value="1"/>
</dbReference>
<reference evidence="4 5" key="1">
    <citation type="submission" date="2016-10" db="EMBL/GenBank/DDBJ databases">
        <title>Comparative genomics between deep and shallow subseafloor isolates.</title>
        <authorList>
            <person name="Ishii S."/>
            <person name="Miller J.R."/>
            <person name="Sutton G."/>
            <person name="Suzuki S."/>
            <person name="Methe B."/>
            <person name="Inagaki F."/>
            <person name="Imachi H."/>
        </authorList>
    </citation>
    <scope>NUCLEOTIDE SEQUENCE [LARGE SCALE GENOMIC DNA]</scope>
    <source>
        <strain evidence="4 5">A8p</strain>
    </source>
</reference>
<evidence type="ECO:0000256" key="1">
    <source>
        <dbReference type="SAM" id="Phobius"/>
    </source>
</evidence>
<keyword evidence="5" id="KW-1185">Reference proteome</keyword>
<evidence type="ECO:0000313" key="5">
    <source>
        <dbReference type="Proteomes" id="UP000232631"/>
    </source>
</evidence>
<dbReference type="GeneID" id="35125931"/>
<evidence type="ECO:0000313" key="4">
    <source>
        <dbReference type="EMBL" id="AUB60188.1"/>
    </source>
</evidence>
<dbReference type="InterPro" id="IPR021860">
    <property type="entry name" value="Peptidase_S12_Pab87-rel_C"/>
</dbReference>
<dbReference type="EMBL" id="CP017768">
    <property type="protein sequence ID" value="AUB60188.1"/>
    <property type="molecule type" value="Genomic_DNA"/>
</dbReference>
<dbReference type="Pfam" id="PF11954">
    <property type="entry name" value="DUF3471"/>
    <property type="match status" value="1"/>
</dbReference>
<dbReference type="RefSeq" id="WP_100909216.1">
    <property type="nucleotide sequence ID" value="NZ_CP017768.1"/>
</dbReference>
<protein>
    <recommendedName>
        <fullName evidence="6">Serine hydrolase</fullName>
    </recommendedName>
</protein>
<evidence type="ECO:0000259" key="2">
    <source>
        <dbReference type="Pfam" id="PF00144"/>
    </source>
</evidence>